<evidence type="ECO:0000256" key="1">
    <source>
        <dbReference type="SAM" id="MobiDB-lite"/>
    </source>
</evidence>
<accession>A0A9W8WWX0</accession>
<dbReference type="OrthoDB" id="3782360at2759"/>
<dbReference type="Proteomes" id="UP001140562">
    <property type="component" value="Unassembled WGS sequence"/>
</dbReference>
<gene>
    <name evidence="2" type="ORF">N0V87_006486</name>
</gene>
<name>A0A9W8WWX0_9PLEO</name>
<protein>
    <submittedName>
        <fullName evidence="2">Uncharacterized protein</fullName>
    </submittedName>
</protein>
<organism evidence="2 3">
    <name type="scientific">Didymella glomerata</name>
    <dbReference type="NCBI Taxonomy" id="749621"/>
    <lineage>
        <taxon>Eukaryota</taxon>
        <taxon>Fungi</taxon>
        <taxon>Dikarya</taxon>
        <taxon>Ascomycota</taxon>
        <taxon>Pezizomycotina</taxon>
        <taxon>Dothideomycetes</taxon>
        <taxon>Pleosporomycetidae</taxon>
        <taxon>Pleosporales</taxon>
        <taxon>Pleosporineae</taxon>
        <taxon>Didymellaceae</taxon>
        <taxon>Didymella</taxon>
    </lineage>
</organism>
<keyword evidence="3" id="KW-1185">Reference proteome</keyword>
<evidence type="ECO:0000313" key="2">
    <source>
        <dbReference type="EMBL" id="KAJ4334993.1"/>
    </source>
</evidence>
<evidence type="ECO:0000313" key="3">
    <source>
        <dbReference type="Proteomes" id="UP001140562"/>
    </source>
</evidence>
<feature type="compositionally biased region" description="Basic and acidic residues" evidence="1">
    <location>
        <begin position="110"/>
        <end position="121"/>
    </location>
</feature>
<comment type="caution">
    <text evidence="2">The sequence shown here is derived from an EMBL/GenBank/DDBJ whole genome shotgun (WGS) entry which is preliminary data.</text>
</comment>
<proteinExistence type="predicted"/>
<reference evidence="2" key="1">
    <citation type="submission" date="2022-10" db="EMBL/GenBank/DDBJ databases">
        <title>Tapping the CABI collections for fungal endophytes: first genome assemblies for Collariella, Neodidymelliopsis, Ascochyta clinopodiicola, Didymella pomorum, Didymosphaeria variabile, Neocosmospora piperis and Neocucurbitaria cava.</title>
        <authorList>
            <person name="Hill R."/>
        </authorList>
    </citation>
    <scope>NUCLEOTIDE SEQUENCE</scope>
    <source>
        <strain evidence="2">IMI 360193</strain>
    </source>
</reference>
<dbReference type="AlphaFoldDB" id="A0A9W8WWX0"/>
<dbReference type="EMBL" id="JAPEUV010000068">
    <property type="protein sequence ID" value="KAJ4334993.1"/>
    <property type="molecule type" value="Genomic_DNA"/>
</dbReference>
<feature type="region of interest" description="Disordered" evidence="1">
    <location>
        <begin position="102"/>
        <end position="128"/>
    </location>
</feature>
<sequence>MSAAQLTQRLLALEQDYAQYRVEMALYIDKLERRLEEAEGSLSRVPLRPGLLGTSYLPHQNTVPGFSDHRTDARAPPPIDIEPVKDPAPASTHSLPPFARYPAHTGTPHEGVHHPARDGGRPSKSMGSGENAAFLPYAIEKIAVASQKKTDEKHPDWERIVKGSFDSGNFGFKKVKDLYELLFPIEEYPDKYENGWYVG</sequence>